<dbReference type="PRINTS" id="PR00702">
    <property type="entry name" value="ACRIFLAVINRP"/>
</dbReference>
<evidence type="ECO:0000256" key="5">
    <source>
        <dbReference type="ARBA" id="ARBA00022692"/>
    </source>
</evidence>
<dbReference type="AlphaFoldDB" id="A0A832DS42"/>
<dbReference type="Gene3D" id="3.30.2090.10">
    <property type="entry name" value="Multidrug efflux transporter AcrB TolC docking domain, DN and DC subdomains"/>
    <property type="match status" value="2"/>
</dbReference>
<dbReference type="PANTHER" id="PTHR32063:SF12">
    <property type="entry name" value="CATION EFFLUX SYSTEM PROTEIN"/>
    <property type="match status" value="1"/>
</dbReference>
<comment type="caution">
    <text evidence="9">The sequence shown here is derived from an EMBL/GenBank/DDBJ whole genome shotgun (WGS) entry which is preliminary data.</text>
</comment>
<evidence type="ECO:0000256" key="1">
    <source>
        <dbReference type="ARBA" id="ARBA00004651"/>
    </source>
</evidence>
<dbReference type="SUPFAM" id="SSF82714">
    <property type="entry name" value="Multidrug efflux transporter AcrB TolC docking domain, DN and DC subdomains"/>
    <property type="match status" value="2"/>
</dbReference>
<feature type="transmembrane region" description="Helical" evidence="8">
    <location>
        <begin position="848"/>
        <end position="866"/>
    </location>
</feature>
<keyword evidence="4" id="KW-1003">Cell membrane</keyword>
<keyword evidence="6 8" id="KW-1133">Transmembrane helix</keyword>
<keyword evidence="5 8" id="KW-0812">Transmembrane</keyword>
<reference evidence="9" key="1">
    <citation type="journal article" date="2020" name="mSystems">
        <title>Genome- and Community-Level Interaction Insights into Carbon Utilization and Element Cycling Functions of Hydrothermarchaeota in Hydrothermal Sediment.</title>
        <authorList>
            <person name="Zhou Z."/>
            <person name="Liu Y."/>
            <person name="Xu W."/>
            <person name="Pan J."/>
            <person name="Luo Z.H."/>
            <person name="Li M."/>
        </authorList>
    </citation>
    <scope>NUCLEOTIDE SEQUENCE [LARGE SCALE GENOMIC DNA]</scope>
    <source>
        <strain evidence="9">SpSt-1257</strain>
    </source>
</reference>
<keyword evidence="7 8" id="KW-0472">Membrane</keyword>
<dbReference type="GO" id="GO:0008324">
    <property type="term" value="F:monoatomic cation transmembrane transporter activity"/>
    <property type="evidence" value="ECO:0007669"/>
    <property type="project" value="InterPro"/>
</dbReference>
<feature type="transmembrane region" description="Helical" evidence="8">
    <location>
        <begin position="12"/>
        <end position="30"/>
    </location>
</feature>
<name>A0A832DS42_9AQUI</name>
<dbReference type="Pfam" id="PF00873">
    <property type="entry name" value="ACR_tran"/>
    <property type="match status" value="1"/>
</dbReference>
<dbReference type="InterPro" id="IPR004763">
    <property type="entry name" value="CusA-like"/>
</dbReference>
<feature type="transmembrane region" description="Helical" evidence="8">
    <location>
        <begin position="356"/>
        <end position="376"/>
    </location>
</feature>
<organism evidence="9">
    <name type="scientific">Sulfurihydrogenibium azorense</name>
    <dbReference type="NCBI Taxonomy" id="309806"/>
    <lineage>
        <taxon>Bacteria</taxon>
        <taxon>Pseudomonadati</taxon>
        <taxon>Aquificota</taxon>
        <taxon>Aquificia</taxon>
        <taxon>Aquificales</taxon>
        <taxon>Hydrogenothermaceae</taxon>
        <taxon>Sulfurihydrogenibium</taxon>
    </lineage>
</organism>
<dbReference type="Gene3D" id="3.30.70.1440">
    <property type="entry name" value="Multidrug efflux transporter AcrB pore domain"/>
    <property type="match status" value="1"/>
</dbReference>
<evidence type="ECO:0000313" key="9">
    <source>
        <dbReference type="EMBL" id="HEV09561.1"/>
    </source>
</evidence>
<comment type="similarity">
    <text evidence="2">Belongs to the resistance-nodulation-cell division (RND) (TC 2.A.6) family.</text>
</comment>
<dbReference type="InterPro" id="IPR027463">
    <property type="entry name" value="AcrB_DN_DC_subdom"/>
</dbReference>
<evidence type="ECO:0000256" key="8">
    <source>
        <dbReference type="SAM" id="Phobius"/>
    </source>
</evidence>
<dbReference type="PANTHER" id="PTHR32063">
    <property type="match status" value="1"/>
</dbReference>
<dbReference type="InterPro" id="IPR001036">
    <property type="entry name" value="Acrflvin-R"/>
</dbReference>
<proteinExistence type="inferred from homology"/>
<feature type="transmembrane region" description="Helical" evidence="8">
    <location>
        <begin position="977"/>
        <end position="996"/>
    </location>
</feature>
<protein>
    <submittedName>
        <fullName evidence="9">Efflux RND transporter permease subunit</fullName>
    </submittedName>
</protein>
<dbReference type="Proteomes" id="UP000885621">
    <property type="component" value="Unassembled WGS sequence"/>
</dbReference>
<dbReference type="Gene3D" id="1.20.1640.10">
    <property type="entry name" value="Multidrug efflux transporter AcrB transmembrane domain"/>
    <property type="match status" value="2"/>
</dbReference>
<dbReference type="GO" id="GO:0005886">
    <property type="term" value="C:plasma membrane"/>
    <property type="evidence" value="ECO:0007669"/>
    <property type="project" value="UniProtKB-SubCell"/>
</dbReference>
<feature type="transmembrane region" description="Helical" evidence="8">
    <location>
        <begin position="900"/>
        <end position="925"/>
    </location>
</feature>
<dbReference type="Gene3D" id="3.30.70.1430">
    <property type="entry name" value="Multidrug efflux transporter AcrB pore domain"/>
    <property type="match status" value="2"/>
</dbReference>
<feature type="transmembrane region" description="Helical" evidence="8">
    <location>
        <begin position="425"/>
        <end position="446"/>
    </location>
</feature>
<feature type="transmembrane region" description="Helical" evidence="8">
    <location>
        <begin position="873"/>
        <end position="894"/>
    </location>
</feature>
<feature type="transmembrane region" description="Helical" evidence="8">
    <location>
        <begin position="946"/>
        <end position="965"/>
    </location>
</feature>
<evidence type="ECO:0000256" key="7">
    <source>
        <dbReference type="ARBA" id="ARBA00023136"/>
    </source>
</evidence>
<evidence type="ECO:0000256" key="6">
    <source>
        <dbReference type="ARBA" id="ARBA00022989"/>
    </source>
</evidence>
<feature type="transmembrane region" description="Helical" evidence="8">
    <location>
        <begin position="461"/>
        <end position="484"/>
    </location>
</feature>
<dbReference type="Gene3D" id="3.30.70.1320">
    <property type="entry name" value="Multidrug efflux transporter AcrB pore domain like"/>
    <property type="match status" value="1"/>
</dbReference>
<evidence type="ECO:0000256" key="4">
    <source>
        <dbReference type="ARBA" id="ARBA00022475"/>
    </source>
</evidence>
<sequence length="1008" mass="113524">MHKVFRFVVENAVAILLINFILVVSSLFIVRQLNIEVFPDPSPPIVEIVTVYEGRSAEEVEKQITIPLEVALAGMPGLENIYSISLYGLSDIKCRFSFDVTYKDARQEVLNRLSQVNLPPNVSPSINPSPIGEVMRYRVKGNRSLIDLRTIQDWIVARNLQTVPGVATVSSYGGAVKAYSIVVHPQKLIEYKIPLSQVIDQVSKSNINVGGKVLEFGDQYYNIRGIGLIKSVSDIENTIVGYKNNIPIMVKNIADVQISHLPRTAYVGLNRNDDIVMGVVVLRKNEKSIPALKALHEKIDYLNNHVLPKDVKVIPFYDKQELIDKVIHKITETAITGIILVLVVILIFLGEVRSALIVASIIPISLLYTLSVMAINKESANLLSIGAIDFGIIVDIPLIFIENYFRLKDEGKNHFQALKENIDQISKPIMFSMIVILLAFIPLFTMKGSESQIFMPMAKTYIYALIFALVLTFTYLLASSYIFLKNSHERKFKFFVILERIYLKVVEKISSKMAILATLIVFVGAIILFKSLGAQFLPKMDEGNIYARVIFPYTISLKKSYENAKEIRDILLSFPEVEQVEFQVGRPEDGTDPTGPFNSEYFVKLKDYDKWPKNITKEELEKEIREKIRQKFPNFDINLSQYIQDNLDEAMSGVKGENSVKIFGSDLNILTQKAHEVAERIKKVPGITDVGIFEELGQPNLIIQVDREKASLYNLTVEDILDVIQSSLNGRFVTQIMEEDKFFDLVVKFPDKYRDSIEDIKDIPIILQDGSFIPISKVANIYYDTGASFIYRENYRRYIPIKFSVESKDLAGTVAKAQDAIKDVKLPEGYFITWSGQFEQMQQAFQRLKISIGFTLFVIVIVLFIINGSIKNTFIVLLSPLYAFFGGLLFLLIWKEPISVSASVGFISILGIAVLNANIMLSTYSNFIRSGLEKEEAIVKTIREKFRSILITGLTASVGLLPAAVSHGVGSQVQKPLAVVIVGGMFLGTLLLLLFFPRLLKFVEVREA</sequence>
<feature type="transmembrane region" description="Helical" evidence="8">
    <location>
        <begin position="513"/>
        <end position="532"/>
    </location>
</feature>
<dbReference type="SUPFAM" id="SSF82693">
    <property type="entry name" value="Multidrug efflux transporter AcrB pore domain, PN1, PN2, PC1 and PC2 subdomains"/>
    <property type="match status" value="3"/>
</dbReference>
<dbReference type="NCBIfam" id="TIGR00914">
    <property type="entry name" value="2A0601"/>
    <property type="match status" value="1"/>
</dbReference>
<feature type="transmembrane region" description="Helical" evidence="8">
    <location>
        <begin position="382"/>
        <end position="405"/>
    </location>
</feature>
<dbReference type="GO" id="GO:0042910">
    <property type="term" value="F:xenobiotic transmembrane transporter activity"/>
    <property type="evidence" value="ECO:0007669"/>
    <property type="project" value="TreeGrafter"/>
</dbReference>
<comment type="subcellular location">
    <subcellularLocation>
        <location evidence="1">Cell membrane</location>
        <topology evidence="1">Multi-pass membrane protein</topology>
    </subcellularLocation>
</comment>
<gene>
    <name evidence="9" type="ORF">ENO34_04085</name>
</gene>
<keyword evidence="3" id="KW-0813">Transport</keyword>
<dbReference type="SUPFAM" id="SSF82866">
    <property type="entry name" value="Multidrug efflux transporter AcrB transmembrane domain"/>
    <property type="match status" value="2"/>
</dbReference>
<feature type="transmembrane region" description="Helical" evidence="8">
    <location>
        <begin position="330"/>
        <end position="349"/>
    </location>
</feature>
<evidence type="ECO:0000256" key="2">
    <source>
        <dbReference type="ARBA" id="ARBA00010942"/>
    </source>
</evidence>
<dbReference type="EMBL" id="DSFC01000236">
    <property type="protein sequence ID" value="HEV09561.1"/>
    <property type="molecule type" value="Genomic_DNA"/>
</dbReference>
<accession>A0A832DS42</accession>
<evidence type="ECO:0000256" key="3">
    <source>
        <dbReference type="ARBA" id="ARBA00022448"/>
    </source>
</evidence>